<feature type="transmembrane region" description="Helical" evidence="5">
    <location>
        <begin position="383"/>
        <end position="402"/>
    </location>
</feature>
<dbReference type="Gene3D" id="1.20.58.340">
    <property type="entry name" value="Magnesium transport protein CorA, transmembrane region"/>
    <property type="match status" value="1"/>
</dbReference>
<dbReference type="GO" id="GO:0046873">
    <property type="term" value="F:metal ion transmembrane transporter activity"/>
    <property type="evidence" value="ECO:0007669"/>
    <property type="project" value="InterPro"/>
</dbReference>
<feature type="transmembrane region" description="Helical" evidence="5">
    <location>
        <begin position="408"/>
        <end position="428"/>
    </location>
</feature>
<evidence type="ECO:0000256" key="4">
    <source>
        <dbReference type="ARBA" id="ARBA00023136"/>
    </source>
</evidence>
<dbReference type="SUPFAM" id="SSF144083">
    <property type="entry name" value="Magnesium transport protein CorA, transmembrane region"/>
    <property type="match status" value="1"/>
</dbReference>
<dbReference type="InterPro" id="IPR002523">
    <property type="entry name" value="MgTranspt_CorA/ZnTranspt_ZntB"/>
</dbReference>
<comment type="caution">
    <text evidence="6">The sequence shown here is derived from an EMBL/GenBank/DDBJ whole genome shotgun (WGS) entry which is preliminary data.</text>
</comment>
<gene>
    <name evidence="6" type="ORF">JX265_012084</name>
</gene>
<dbReference type="AlphaFoldDB" id="A0A9P9WB87"/>
<protein>
    <submittedName>
        <fullName evidence="6">Uncharacterized protein</fullName>
    </submittedName>
</protein>
<keyword evidence="4 5" id="KW-0472">Membrane</keyword>
<dbReference type="GO" id="GO:0016020">
    <property type="term" value="C:membrane"/>
    <property type="evidence" value="ECO:0007669"/>
    <property type="project" value="UniProtKB-SubCell"/>
</dbReference>
<keyword evidence="3 5" id="KW-1133">Transmembrane helix</keyword>
<evidence type="ECO:0000256" key="2">
    <source>
        <dbReference type="ARBA" id="ARBA00022692"/>
    </source>
</evidence>
<accession>A0A9P9WB87</accession>
<reference evidence="6" key="1">
    <citation type="submission" date="2021-03" db="EMBL/GenBank/DDBJ databases">
        <title>Revisited historic fungal species revealed as producer of novel bioactive compounds through whole genome sequencing and comparative genomics.</title>
        <authorList>
            <person name="Vignolle G.A."/>
            <person name="Hochenegger N."/>
            <person name="Mach R.L."/>
            <person name="Mach-Aigner A.R."/>
            <person name="Javad Rahimi M."/>
            <person name="Salim K.A."/>
            <person name="Chan C.M."/>
            <person name="Lim L.B.L."/>
            <person name="Cai F."/>
            <person name="Druzhinina I.S."/>
            <person name="U'Ren J.M."/>
            <person name="Derntl C."/>
        </authorList>
    </citation>
    <scope>NUCLEOTIDE SEQUENCE</scope>
    <source>
        <strain evidence="6">TUCIM 5799</strain>
    </source>
</reference>
<evidence type="ECO:0000313" key="7">
    <source>
        <dbReference type="Proteomes" id="UP000829685"/>
    </source>
</evidence>
<keyword evidence="7" id="KW-1185">Reference proteome</keyword>
<evidence type="ECO:0000256" key="1">
    <source>
        <dbReference type="ARBA" id="ARBA00004141"/>
    </source>
</evidence>
<dbReference type="Proteomes" id="UP000829685">
    <property type="component" value="Unassembled WGS sequence"/>
</dbReference>
<dbReference type="Pfam" id="PF01544">
    <property type="entry name" value="CorA"/>
    <property type="match status" value="1"/>
</dbReference>
<evidence type="ECO:0000256" key="3">
    <source>
        <dbReference type="ARBA" id="ARBA00022989"/>
    </source>
</evidence>
<keyword evidence="2 5" id="KW-0812">Transmembrane</keyword>
<evidence type="ECO:0000313" key="6">
    <source>
        <dbReference type="EMBL" id="KAI1855821.1"/>
    </source>
</evidence>
<proteinExistence type="predicted"/>
<sequence>MSASPPVGRDPEVIQIKSREGVMYGRMDFDTFEKCPWSSSAPPPEFLSGATVLLLIRYPEKGSKHPTFENALRDSCLNFPPEAFTTRTSADHLIDRGASALHDQLFIASWPILHSIKEESLTILKDVYKKSSESSQKDKRRFEWDYLNSILDADKSRDTYHFITVTSCTFYYHTSRTGVNIGMASARITFICVFLFNDEFRAPYTKLYGSQSSNRELVQEIWQTRSRILDLVDRDNKVLAMTGLIQFLGQVAMSDVCTVICELNIALERLVRHVLSKSPSEGAGQTADLSIEGDNQVSDLSNQLTELSTNCFHLEHFLSYTQSKLRLSDDASMKENLHYVRETVAATKQRIDGFTQTLMSTMSIIESQKAIQEAENIGKLTQLAFFFIPVTFVASIFGMNIVEFEDRLTWRIWIAASCSSLCITYGLLYRTAIARRVSQVKK</sequence>
<dbReference type="InterPro" id="IPR045863">
    <property type="entry name" value="CorA_TM1_TM2"/>
</dbReference>
<evidence type="ECO:0000256" key="5">
    <source>
        <dbReference type="SAM" id="Phobius"/>
    </source>
</evidence>
<organism evidence="6 7">
    <name type="scientific">Neoarthrinium moseri</name>
    <dbReference type="NCBI Taxonomy" id="1658444"/>
    <lineage>
        <taxon>Eukaryota</taxon>
        <taxon>Fungi</taxon>
        <taxon>Dikarya</taxon>
        <taxon>Ascomycota</taxon>
        <taxon>Pezizomycotina</taxon>
        <taxon>Sordariomycetes</taxon>
        <taxon>Xylariomycetidae</taxon>
        <taxon>Amphisphaeriales</taxon>
        <taxon>Apiosporaceae</taxon>
        <taxon>Neoarthrinium</taxon>
    </lineage>
</organism>
<comment type="subcellular location">
    <subcellularLocation>
        <location evidence="1">Membrane</location>
        <topology evidence="1">Multi-pass membrane protein</topology>
    </subcellularLocation>
</comment>
<dbReference type="EMBL" id="JAFIMR010000049">
    <property type="protein sequence ID" value="KAI1855821.1"/>
    <property type="molecule type" value="Genomic_DNA"/>
</dbReference>
<name>A0A9P9WB87_9PEZI</name>